<proteinExistence type="predicted"/>
<dbReference type="Proteomes" id="UP001500707">
    <property type="component" value="Unassembled WGS sequence"/>
</dbReference>
<name>A0ABP6YTU6_9ACTN</name>
<sequence length="200" mass="21572">MFDAGHTHGPTPHFVSDCPLCEAAKGARNQAIEHLSEALYLLAGLRNHDDQPTVRLNLGPIGVTGDDAQRCHSIDLPAKLAEGLADAIDSMTAYAMQDIPVDRDSLARKGAELAAWMEGQTGEAIATGEWSAAAVAQNDPDTWDAVNDAFFELDLRNITKQVLNDTDLDNLTVNRALDDWFGDIPDPELADLYGDEDGDA</sequence>
<keyword evidence="2" id="KW-1185">Reference proteome</keyword>
<reference evidence="2" key="1">
    <citation type="journal article" date="2019" name="Int. J. Syst. Evol. Microbiol.">
        <title>The Global Catalogue of Microorganisms (GCM) 10K type strain sequencing project: providing services to taxonomists for standard genome sequencing and annotation.</title>
        <authorList>
            <consortium name="The Broad Institute Genomics Platform"/>
            <consortium name="The Broad Institute Genome Sequencing Center for Infectious Disease"/>
            <person name="Wu L."/>
            <person name="Ma J."/>
        </authorList>
    </citation>
    <scope>NUCLEOTIDE SEQUENCE [LARGE SCALE GENOMIC DNA]</scope>
    <source>
        <strain evidence="2">JCM 17656</strain>
    </source>
</reference>
<protein>
    <submittedName>
        <fullName evidence="1">Uncharacterized protein</fullName>
    </submittedName>
</protein>
<comment type="caution">
    <text evidence="1">The sequence shown here is derived from an EMBL/GenBank/DDBJ whole genome shotgun (WGS) entry which is preliminary data.</text>
</comment>
<accession>A0ABP6YTU6</accession>
<organism evidence="1 2">
    <name type="scientific">Streptomyces osmaniensis</name>
    <dbReference type="NCBI Taxonomy" id="593134"/>
    <lineage>
        <taxon>Bacteria</taxon>
        <taxon>Bacillati</taxon>
        <taxon>Actinomycetota</taxon>
        <taxon>Actinomycetes</taxon>
        <taxon>Kitasatosporales</taxon>
        <taxon>Streptomycetaceae</taxon>
        <taxon>Streptomyces</taxon>
    </lineage>
</organism>
<gene>
    <name evidence="1" type="ORF">GCM10022295_85330</name>
</gene>
<evidence type="ECO:0000313" key="2">
    <source>
        <dbReference type="Proteomes" id="UP001500707"/>
    </source>
</evidence>
<dbReference type="EMBL" id="BAABCE010000027">
    <property type="protein sequence ID" value="GAA3590635.1"/>
    <property type="molecule type" value="Genomic_DNA"/>
</dbReference>
<dbReference type="RefSeq" id="WP_346186296.1">
    <property type="nucleotide sequence ID" value="NZ_BAABCE010000027.1"/>
</dbReference>
<evidence type="ECO:0000313" key="1">
    <source>
        <dbReference type="EMBL" id="GAA3590635.1"/>
    </source>
</evidence>